<dbReference type="OrthoDB" id="6745403at2759"/>
<dbReference type="GO" id="GO:0034975">
    <property type="term" value="P:protein folding in endoplasmic reticulum"/>
    <property type="evidence" value="ECO:0007669"/>
    <property type="project" value="TreeGrafter"/>
</dbReference>
<evidence type="ECO:0000313" key="10">
    <source>
        <dbReference type="Proteomes" id="UP000188320"/>
    </source>
</evidence>
<evidence type="ECO:0000256" key="7">
    <source>
        <dbReference type="PIRNR" id="PIRNR010045"/>
    </source>
</evidence>
<protein>
    <recommendedName>
        <fullName evidence="3 7">ER membrane protein complex subunit 3</fullName>
    </recommendedName>
</protein>
<evidence type="ECO:0000256" key="5">
    <source>
        <dbReference type="ARBA" id="ARBA00022989"/>
    </source>
</evidence>
<comment type="similarity">
    <text evidence="2 7">Belongs to the EMC3 family.</text>
</comment>
<feature type="transmembrane region" description="Helical" evidence="8">
    <location>
        <begin position="153"/>
        <end position="173"/>
    </location>
</feature>
<evidence type="ECO:0000256" key="1">
    <source>
        <dbReference type="ARBA" id="ARBA00004141"/>
    </source>
</evidence>
<name>A0A1R1PYU6_ZANCU</name>
<gene>
    <name evidence="9" type="ORF">AX774_g328</name>
</gene>
<keyword evidence="5 8" id="KW-1133">Transmembrane helix</keyword>
<dbReference type="PIRSF" id="PIRSF010045">
    <property type="entry name" value="DUF850_TM_euk"/>
    <property type="match status" value="1"/>
</dbReference>
<dbReference type="PANTHER" id="PTHR13116">
    <property type="entry name" value="ER MEMBRANE PROTEIN COMPLEX SUBUNIT 3"/>
    <property type="match status" value="1"/>
</dbReference>
<keyword evidence="10" id="KW-1185">Reference proteome</keyword>
<evidence type="ECO:0000313" key="9">
    <source>
        <dbReference type="EMBL" id="OMH86099.1"/>
    </source>
</evidence>
<dbReference type="Proteomes" id="UP000188320">
    <property type="component" value="Unassembled WGS sequence"/>
</dbReference>
<organism evidence="9 10">
    <name type="scientific">Zancudomyces culisetae</name>
    <name type="common">Gut fungus</name>
    <name type="synonym">Smittium culisetae</name>
    <dbReference type="NCBI Taxonomy" id="1213189"/>
    <lineage>
        <taxon>Eukaryota</taxon>
        <taxon>Fungi</taxon>
        <taxon>Fungi incertae sedis</taxon>
        <taxon>Zoopagomycota</taxon>
        <taxon>Kickxellomycotina</taxon>
        <taxon>Harpellomycetes</taxon>
        <taxon>Harpellales</taxon>
        <taxon>Legeriomycetaceae</taxon>
        <taxon>Zancudomyces</taxon>
    </lineage>
</organism>
<evidence type="ECO:0000256" key="2">
    <source>
        <dbReference type="ARBA" id="ARBA00005376"/>
    </source>
</evidence>
<evidence type="ECO:0000256" key="3">
    <source>
        <dbReference type="ARBA" id="ARBA00020822"/>
    </source>
</evidence>
<evidence type="ECO:0000256" key="4">
    <source>
        <dbReference type="ARBA" id="ARBA00022692"/>
    </source>
</evidence>
<dbReference type="PANTHER" id="PTHR13116:SF5">
    <property type="entry name" value="ER MEMBRANE PROTEIN COMPLEX SUBUNIT 3"/>
    <property type="match status" value="1"/>
</dbReference>
<dbReference type="AlphaFoldDB" id="A0A1R1PYU6"/>
<accession>A0A1R1PYU6</accession>
<reference evidence="10" key="1">
    <citation type="submission" date="2017-01" db="EMBL/GenBank/DDBJ databases">
        <authorList>
            <person name="Wang Y."/>
            <person name="White M."/>
            <person name="Kvist S."/>
            <person name="Moncalvo J.-M."/>
        </authorList>
    </citation>
    <scope>NUCLEOTIDE SEQUENCE [LARGE SCALE GENOMIC DNA]</scope>
    <source>
        <strain evidence="10">COL-18-3</strain>
    </source>
</reference>
<feature type="transmembrane region" description="Helical" evidence="8">
    <location>
        <begin position="106"/>
        <end position="126"/>
    </location>
</feature>
<dbReference type="GO" id="GO:0072546">
    <property type="term" value="C:EMC complex"/>
    <property type="evidence" value="ECO:0007669"/>
    <property type="project" value="TreeGrafter"/>
</dbReference>
<sequence length="256" mass="28891">MILVGVLRHQLTVLFTKKPKQSPTKAMRQGNMMLRAGTLIEHAGHVPQNSFEERRVAFCKAFEDGEYLENKENKDKGAPNPMSDPKAMESMLDGVKGQMMTIVPQTIIMGWIQYFFSGFILIKIPFPLGMSFKSMLQSGINTPYMDATWVSSLSWYFLNLFGLGGIFTLILGANSTGSGLQDMQAMSSMGMPQQQQQQQPGPQDYHKLFLGIKENLELVHYQWDLEDVENRVLKMYGKKNHDLGDSASQLNSKKRA</sequence>
<proteinExistence type="inferred from homology"/>
<dbReference type="Pfam" id="PF01956">
    <property type="entry name" value="EMC3_TMCO1"/>
    <property type="match status" value="1"/>
</dbReference>
<evidence type="ECO:0000256" key="8">
    <source>
        <dbReference type="SAM" id="Phobius"/>
    </source>
</evidence>
<dbReference type="InterPro" id="IPR002809">
    <property type="entry name" value="EMC3/TMCO1"/>
</dbReference>
<evidence type="ECO:0000256" key="6">
    <source>
        <dbReference type="ARBA" id="ARBA00023136"/>
    </source>
</evidence>
<keyword evidence="4 8" id="KW-0812">Transmembrane</keyword>
<dbReference type="SMART" id="SM01415">
    <property type="entry name" value="DUF106"/>
    <property type="match status" value="1"/>
</dbReference>
<comment type="subcellular location">
    <subcellularLocation>
        <location evidence="1">Membrane</location>
        <topology evidence="1">Multi-pass membrane protein</topology>
    </subcellularLocation>
</comment>
<keyword evidence="6 8" id="KW-0472">Membrane</keyword>
<comment type="caution">
    <text evidence="9">The sequence shown here is derived from an EMBL/GenBank/DDBJ whole genome shotgun (WGS) entry which is preliminary data.</text>
</comment>
<dbReference type="EMBL" id="LSSK01000017">
    <property type="protein sequence ID" value="OMH86099.1"/>
    <property type="molecule type" value="Genomic_DNA"/>
</dbReference>
<dbReference type="InterPro" id="IPR008568">
    <property type="entry name" value="EMC3"/>
</dbReference>
<comment type="function">
    <text evidence="7">The EMC seems to be required for efficient folding of proteins in the endoplasmic reticulum (ER).</text>
</comment>